<sequence length="87" mass="10341">MSDCDDPQAEVFPRQLRLRRCDAERNMNRYYRMRVERDLFGGTSLIREWGRIGTRGHMLIEPHRDEGEAITALMRLARVKCRRGYQG</sequence>
<protein>
    <submittedName>
        <fullName evidence="2">WGR domain-containing protein</fullName>
    </submittedName>
</protein>
<evidence type="ECO:0000313" key="3">
    <source>
        <dbReference type="Proteomes" id="UP000191257"/>
    </source>
</evidence>
<dbReference type="PROSITE" id="PS51977">
    <property type="entry name" value="WGR"/>
    <property type="match status" value="1"/>
</dbReference>
<dbReference type="InterPro" id="IPR049809">
    <property type="entry name" value="YehF/YfeS-like_WGR"/>
</dbReference>
<reference evidence="2" key="1">
    <citation type="submission" date="2017-12" db="EMBL/GenBank/DDBJ databases">
        <title>FDA dAtabase for Regulatory Grade micrObial Sequences (FDA-ARGOS): Supporting development and validation of Infectious Disease Dx tests.</title>
        <authorList>
            <person name="Campos J."/>
            <person name="Goldberg B."/>
            <person name="Tallon L."/>
            <person name="Sadzewicz L."/>
            <person name="Sengamalay N."/>
            <person name="Ott S."/>
            <person name="Godinez A."/>
            <person name="Nagaraj S."/>
            <person name="Vyas G."/>
            <person name="Aluvathingal J."/>
            <person name="Nadendla S."/>
            <person name="Geyer C."/>
            <person name="Nandy P."/>
            <person name="Hobson J."/>
            <person name="Sichtig H."/>
        </authorList>
    </citation>
    <scope>NUCLEOTIDE SEQUENCE</scope>
    <source>
        <strain evidence="2">FDAARGOS_252</strain>
        <plasmid evidence="2">unnamed5</plasmid>
    </source>
</reference>
<dbReference type="eggNOG" id="COG3831">
    <property type="taxonomic scope" value="Bacteria"/>
</dbReference>
<keyword evidence="3" id="KW-1185">Reference proteome</keyword>
<dbReference type="CDD" id="cd07996">
    <property type="entry name" value="WGR_MMR_like"/>
    <property type="match status" value="1"/>
</dbReference>
<dbReference type="Pfam" id="PF05406">
    <property type="entry name" value="WGR"/>
    <property type="match status" value="1"/>
</dbReference>
<dbReference type="InterPro" id="IPR008893">
    <property type="entry name" value="WGR_domain"/>
</dbReference>
<dbReference type="InterPro" id="IPR036930">
    <property type="entry name" value="WGR_dom_sf"/>
</dbReference>
<geneLocation type="plasmid" evidence="2 3">
    <name>unnamed5</name>
</geneLocation>
<dbReference type="KEGG" id="pye:A6J80_22090"/>
<dbReference type="Proteomes" id="UP000191257">
    <property type="component" value="Plasmid unnamed5"/>
</dbReference>
<name>A0A1V0GYS0_9RHOB</name>
<dbReference type="AlphaFoldDB" id="A0A1V0GYS0"/>
<proteinExistence type="predicted"/>
<accession>A0A1V0GYS0</accession>
<evidence type="ECO:0000313" key="2">
    <source>
        <dbReference type="EMBL" id="ARC38987.1"/>
    </source>
</evidence>
<organism evidence="2 3">
    <name type="scientific">Paracoccus yeei</name>
    <dbReference type="NCBI Taxonomy" id="147645"/>
    <lineage>
        <taxon>Bacteria</taxon>
        <taxon>Pseudomonadati</taxon>
        <taxon>Pseudomonadota</taxon>
        <taxon>Alphaproteobacteria</taxon>
        <taxon>Rhodobacterales</taxon>
        <taxon>Paracoccaceae</taxon>
        <taxon>Paracoccus</taxon>
    </lineage>
</organism>
<dbReference type="Gene3D" id="2.20.140.10">
    <property type="entry name" value="WGR domain"/>
    <property type="match status" value="1"/>
</dbReference>
<dbReference type="RefSeq" id="WP_080623248.1">
    <property type="nucleotide sequence ID" value="NZ_CAWMZI010000006.1"/>
</dbReference>
<dbReference type="SMART" id="SM00773">
    <property type="entry name" value="WGR"/>
    <property type="match status" value="1"/>
</dbReference>
<keyword evidence="2" id="KW-0614">Plasmid</keyword>
<dbReference type="SUPFAM" id="SSF142921">
    <property type="entry name" value="WGR domain-like"/>
    <property type="match status" value="1"/>
</dbReference>
<feature type="domain" description="WGR" evidence="1">
    <location>
        <begin position="8"/>
        <end position="87"/>
    </location>
</feature>
<dbReference type="EMBL" id="CP020445">
    <property type="protein sequence ID" value="ARC38987.1"/>
    <property type="molecule type" value="Genomic_DNA"/>
</dbReference>
<evidence type="ECO:0000259" key="1">
    <source>
        <dbReference type="PROSITE" id="PS51977"/>
    </source>
</evidence>
<gene>
    <name evidence="2" type="ORF">A6J80_22090</name>
</gene>